<feature type="compositionally biased region" description="Low complexity" evidence="1">
    <location>
        <begin position="88"/>
        <end position="101"/>
    </location>
</feature>
<name>A0A4P9Z0Z1_9FUNG</name>
<feature type="domain" description="DH" evidence="2">
    <location>
        <begin position="134"/>
        <end position="343"/>
    </location>
</feature>
<dbReference type="PROSITE" id="PS50010">
    <property type="entry name" value="DH_2"/>
    <property type="match status" value="1"/>
</dbReference>
<dbReference type="Pfam" id="PF00621">
    <property type="entry name" value="RhoGEF"/>
    <property type="match status" value="1"/>
</dbReference>
<dbReference type="InterPro" id="IPR000219">
    <property type="entry name" value="DH_dom"/>
</dbReference>
<dbReference type="EMBL" id="KZ989696">
    <property type="protein sequence ID" value="RKP25572.1"/>
    <property type="molecule type" value="Genomic_DNA"/>
</dbReference>
<evidence type="ECO:0000259" key="2">
    <source>
        <dbReference type="PROSITE" id="PS50010"/>
    </source>
</evidence>
<evidence type="ECO:0000256" key="1">
    <source>
        <dbReference type="SAM" id="MobiDB-lite"/>
    </source>
</evidence>
<dbReference type="SUPFAM" id="SSF48065">
    <property type="entry name" value="DBL homology domain (DH-domain)"/>
    <property type="match status" value="1"/>
</dbReference>
<dbReference type="GO" id="GO:0005085">
    <property type="term" value="F:guanyl-nucleotide exchange factor activity"/>
    <property type="evidence" value="ECO:0007669"/>
    <property type="project" value="InterPro"/>
</dbReference>
<dbReference type="Gene3D" id="2.30.29.30">
    <property type="entry name" value="Pleckstrin-homology domain (PH domain)/Phosphotyrosine-binding domain (PTB)"/>
    <property type="match status" value="1"/>
</dbReference>
<dbReference type="InterPro" id="IPR011993">
    <property type="entry name" value="PH-like_dom_sf"/>
</dbReference>
<feature type="region of interest" description="Disordered" evidence="1">
    <location>
        <begin position="88"/>
        <end position="127"/>
    </location>
</feature>
<sequence>MSVRRAEAQGSFLLLSPRRLRELSGIFKRQNSSKSRSDSGHGWLPGDNSDSSNKEDMLMRTFSELGVDNFFRPTTTVVYEADSGLALSLPRSTPTRTSSRSPSKRPPLYITTSKNDAQQADANRSTSAASRMHLLNRLVEDLLQHETDYLKSLAILHEGFELPLQSKFCPATRCSRLRKLVLRMSGKKARKTVGLAVSMLFRHVSQLIAIHSRLQTELLAIKSMAKRFGDNADVYAVNCMTVFLGKCITDMSIYGELVKQQVDALCAFENLRYTDGKLAAEVARCEEMTGYNLRSLMQEVRQSIWFYIGLVERFGNICSPSEYGNIRTHLEYLKGIYRNIGPYLRQIDMLCDLAKLQSRIVGLDSPLVRRNIEILYEGQFQYQSGKQTMTSRVHCWLFTDQIVIARYAHDNTLVHEATFSLDQTHLVDSPSSSPSIMQPQLLCLTTHGHKQIAYLHGDSDEQLTVWRNAIQYAMRTTAARAKKKRSLDS</sequence>
<dbReference type="AlphaFoldDB" id="A0A4P9Z0Z1"/>
<feature type="compositionally biased region" description="Polar residues" evidence="1">
    <location>
        <begin position="110"/>
        <end position="127"/>
    </location>
</feature>
<proteinExistence type="predicted"/>
<accession>A0A4P9Z0Z1</accession>
<keyword evidence="4" id="KW-1185">Reference proteome</keyword>
<dbReference type="Proteomes" id="UP000278143">
    <property type="component" value="Unassembled WGS sequence"/>
</dbReference>
<evidence type="ECO:0000313" key="3">
    <source>
        <dbReference type="EMBL" id="RKP25572.1"/>
    </source>
</evidence>
<dbReference type="SMART" id="SM00233">
    <property type="entry name" value="PH"/>
    <property type="match status" value="1"/>
</dbReference>
<reference evidence="4" key="1">
    <citation type="journal article" date="2018" name="Nat. Microbiol.">
        <title>Leveraging single-cell genomics to expand the fungal tree of life.</title>
        <authorList>
            <person name="Ahrendt S.R."/>
            <person name="Quandt C.A."/>
            <person name="Ciobanu D."/>
            <person name="Clum A."/>
            <person name="Salamov A."/>
            <person name="Andreopoulos B."/>
            <person name="Cheng J.F."/>
            <person name="Woyke T."/>
            <person name="Pelin A."/>
            <person name="Henrissat B."/>
            <person name="Reynolds N.K."/>
            <person name="Benny G.L."/>
            <person name="Smith M.E."/>
            <person name="James T.Y."/>
            <person name="Grigoriev I.V."/>
        </authorList>
    </citation>
    <scope>NUCLEOTIDE SEQUENCE [LARGE SCALE GENOMIC DNA]</scope>
    <source>
        <strain evidence="4">Benny S71-1</strain>
    </source>
</reference>
<dbReference type="InterPro" id="IPR035899">
    <property type="entry name" value="DBL_dom_sf"/>
</dbReference>
<feature type="region of interest" description="Disordered" evidence="1">
    <location>
        <begin position="26"/>
        <end position="54"/>
    </location>
</feature>
<organism evidence="3 4">
    <name type="scientific">Syncephalis pseudoplumigaleata</name>
    <dbReference type="NCBI Taxonomy" id="1712513"/>
    <lineage>
        <taxon>Eukaryota</taxon>
        <taxon>Fungi</taxon>
        <taxon>Fungi incertae sedis</taxon>
        <taxon>Zoopagomycota</taxon>
        <taxon>Zoopagomycotina</taxon>
        <taxon>Zoopagomycetes</taxon>
        <taxon>Zoopagales</taxon>
        <taxon>Piptocephalidaceae</taxon>
        <taxon>Syncephalis</taxon>
    </lineage>
</organism>
<dbReference type="SUPFAM" id="SSF50729">
    <property type="entry name" value="PH domain-like"/>
    <property type="match status" value="1"/>
</dbReference>
<dbReference type="Gene3D" id="1.20.900.10">
    <property type="entry name" value="Dbl homology (DH) domain"/>
    <property type="match status" value="1"/>
</dbReference>
<evidence type="ECO:0000313" key="4">
    <source>
        <dbReference type="Proteomes" id="UP000278143"/>
    </source>
</evidence>
<dbReference type="OrthoDB" id="5585231at2759"/>
<protein>
    <recommendedName>
        <fullName evidence="2">DH domain-containing protein</fullName>
    </recommendedName>
</protein>
<dbReference type="InterPro" id="IPR001849">
    <property type="entry name" value="PH_domain"/>
</dbReference>
<gene>
    <name evidence="3" type="ORF">SYNPS1DRAFT_28696</name>
</gene>